<comment type="cofactor">
    <cofactor evidence="8">
        <name>tungstopterin</name>
        <dbReference type="ChEBI" id="CHEBI:30402"/>
    </cofactor>
</comment>
<dbReference type="Pfam" id="PF01314">
    <property type="entry name" value="AFOR_C"/>
    <property type="match status" value="1"/>
</dbReference>
<dbReference type="InterPro" id="IPR036021">
    <property type="entry name" value="Tungsten_al_ferr_oxy-like_C"/>
</dbReference>
<evidence type="ECO:0000313" key="11">
    <source>
        <dbReference type="EMBL" id="OKY77730.1"/>
    </source>
</evidence>
<proteinExistence type="inferred from homology"/>
<keyword evidence="7" id="KW-0411">Iron-sulfur</keyword>
<dbReference type="Gene3D" id="1.10.569.10">
    <property type="entry name" value="Aldehyde Ferredoxin Oxidoreductase Protein, subunit A, domain 2"/>
    <property type="match status" value="1"/>
</dbReference>
<dbReference type="Proteomes" id="UP000185744">
    <property type="component" value="Unassembled WGS sequence"/>
</dbReference>
<sequence>MNGYMGKILRLDLTNKQKKTISTSDYEEFLGGHGIGSAIFFDAVKDKTISPFNPKNVITLMTSPLSGTLAPSAGGRTEVQGLGPQPYPTEWFTRSNFGGRFSAMLKYAGYDGIVIEGKADKPTWINIVNEDVVFEDADGLWGMDTYSTQEEIWKEVSGNPSNSPEDREWYQKDRGRDDGRTTQKPAVVAIGPSGEKKSRIGALIHEAGNAAGQGGFGGVFGSKNLKAISVLGTNSIEVADPNALMKAREWIHENYEYDEEDPECEHPLDYGSFPGFSFITDAPGSGMGFWPKVEPARPQGCLSCPKNCRMRTESGYGSESICVEVVMYGGQSPKERYKSANLAQRHGINVYPISTTGHKYLYDLYKQGFLGENGEVETDLPFEKYGEMEFIRALLNKISSREGIGDDLSEGVVRAAEKWGRLEQDLSSGLLQRPNWGYPQHYDPRIEVNWPYGSILGSRDINEHGFNWDIHWIPQVSTMLGLDPVFDAEEVVDNVSNAVVPFEGNKSMFDFGEDNIYSKDMVKTIAWQRYYSRSWKQSVQYCDWFFPNFHNPSNSPTNQGFTPEAEPKFFNAVTGRNISFKDGMNIGKRIWNLDRSIWALQGRHRDMEKFADYVYEVPKKAPYFVSSKQNGEWKWENGKGRTLDRDKFESWKDRYYEFEGWNTETGRPTRGNLEELDLGYVADELEEKDKI</sequence>
<keyword evidence="6" id="KW-0408">Iron</keyword>
<dbReference type="Gene3D" id="3.60.9.10">
    <property type="entry name" value="Aldehyde ferredoxin oxidoreductase, N-terminal domain"/>
    <property type="match status" value="1"/>
</dbReference>
<dbReference type="PANTHER" id="PTHR30038">
    <property type="entry name" value="ALDEHYDE FERREDOXIN OXIDOREDUCTASE"/>
    <property type="match status" value="1"/>
</dbReference>
<evidence type="ECO:0000256" key="1">
    <source>
        <dbReference type="ARBA" id="ARBA00001966"/>
    </source>
</evidence>
<dbReference type="InterPro" id="IPR013985">
    <property type="entry name" value="Ald_Fedxn_OxRdtase_dom3"/>
</dbReference>
<reference evidence="11" key="1">
    <citation type="submission" date="2016-12" db="EMBL/GenBank/DDBJ databases">
        <title>Discovery of methanogenic haloarchaea.</title>
        <authorList>
            <person name="Sorokin D.Y."/>
            <person name="Makarova K.S."/>
            <person name="Abbas B."/>
            <person name="Ferrer M."/>
            <person name="Golyshin P.N."/>
        </authorList>
    </citation>
    <scope>NUCLEOTIDE SEQUENCE [LARGE SCALE GENOMIC DNA]</scope>
    <source>
        <strain evidence="11">HMET1</strain>
    </source>
</reference>
<dbReference type="GO" id="GO:0051539">
    <property type="term" value="F:4 iron, 4 sulfur cluster binding"/>
    <property type="evidence" value="ECO:0007669"/>
    <property type="project" value="UniProtKB-KW"/>
</dbReference>
<dbReference type="Gene3D" id="1.10.599.10">
    <property type="entry name" value="Aldehyde Ferredoxin Oxidoreductase Protein, subunit A, domain 3"/>
    <property type="match status" value="1"/>
</dbReference>
<evidence type="ECO:0000256" key="7">
    <source>
        <dbReference type="ARBA" id="ARBA00023014"/>
    </source>
</evidence>
<dbReference type="InterPro" id="IPR036503">
    <property type="entry name" value="Ald_Fedxn_OxRdtase_N_sf"/>
</dbReference>
<evidence type="ECO:0000256" key="8">
    <source>
        <dbReference type="ARBA" id="ARBA00049934"/>
    </source>
</evidence>
<evidence type="ECO:0000256" key="3">
    <source>
        <dbReference type="ARBA" id="ARBA00022485"/>
    </source>
</evidence>
<dbReference type="InterPro" id="IPR001203">
    <property type="entry name" value="OxRdtase_Ald_Fedxn_C"/>
</dbReference>
<dbReference type="GO" id="GO:0046872">
    <property type="term" value="F:metal ion binding"/>
    <property type="evidence" value="ECO:0007669"/>
    <property type="project" value="UniProtKB-KW"/>
</dbReference>
<evidence type="ECO:0000259" key="10">
    <source>
        <dbReference type="SMART" id="SM00790"/>
    </source>
</evidence>
<dbReference type="AlphaFoldDB" id="A0A1Q6DTM6"/>
<name>A0A1Q6DTM6_METT1</name>
<dbReference type="EMBL" id="MSDW01000001">
    <property type="protein sequence ID" value="OKY77730.1"/>
    <property type="molecule type" value="Genomic_DNA"/>
</dbReference>
<comment type="caution">
    <text evidence="11">The sequence shown here is derived from an EMBL/GenBank/DDBJ whole genome shotgun (WGS) entry which is preliminary data.</text>
</comment>
<dbReference type="InterPro" id="IPR013984">
    <property type="entry name" value="Ald_Fedxn_OxRdtase_dom2"/>
</dbReference>
<dbReference type="PANTHER" id="PTHR30038:SF0">
    <property type="entry name" value="TUNGSTEN-CONTAINING ALDEHYDE FERREDOXIN OXIDOREDUCTASE"/>
    <property type="match status" value="1"/>
</dbReference>
<evidence type="ECO:0000256" key="9">
    <source>
        <dbReference type="SAM" id="MobiDB-lite"/>
    </source>
</evidence>
<dbReference type="GO" id="GO:0009055">
    <property type="term" value="F:electron transfer activity"/>
    <property type="evidence" value="ECO:0007669"/>
    <property type="project" value="InterPro"/>
</dbReference>
<protein>
    <submittedName>
        <fullName evidence="11">Aldehyde:ferredoxin oxidoreductase</fullName>
    </submittedName>
</protein>
<evidence type="ECO:0000256" key="2">
    <source>
        <dbReference type="ARBA" id="ARBA00011032"/>
    </source>
</evidence>
<dbReference type="SMART" id="SM00790">
    <property type="entry name" value="AFOR_N"/>
    <property type="match status" value="1"/>
</dbReference>
<dbReference type="InterPro" id="IPR051919">
    <property type="entry name" value="W-dependent_AOR"/>
</dbReference>
<evidence type="ECO:0000256" key="4">
    <source>
        <dbReference type="ARBA" id="ARBA00022723"/>
    </source>
</evidence>
<keyword evidence="5" id="KW-0560">Oxidoreductase</keyword>
<evidence type="ECO:0000256" key="6">
    <source>
        <dbReference type="ARBA" id="ARBA00023004"/>
    </source>
</evidence>
<feature type="compositionally biased region" description="Basic and acidic residues" evidence="9">
    <location>
        <begin position="164"/>
        <end position="181"/>
    </location>
</feature>
<evidence type="ECO:0000313" key="12">
    <source>
        <dbReference type="Proteomes" id="UP000185744"/>
    </source>
</evidence>
<dbReference type="SUPFAM" id="SSF48310">
    <property type="entry name" value="Aldehyde ferredoxin oxidoreductase, C-terminal domains"/>
    <property type="match status" value="1"/>
</dbReference>
<keyword evidence="12" id="KW-1185">Reference proteome</keyword>
<dbReference type="SUPFAM" id="SSF56228">
    <property type="entry name" value="Aldehyde ferredoxin oxidoreductase, N-terminal domain"/>
    <property type="match status" value="1"/>
</dbReference>
<dbReference type="InterPro" id="IPR013983">
    <property type="entry name" value="Ald_Fedxn_OxRdtase_N"/>
</dbReference>
<dbReference type="STRING" id="1903181.BTN85_0198"/>
<comment type="similarity">
    <text evidence="2">Belongs to the AOR/FOR family.</text>
</comment>
<dbReference type="Pfam" id="PF02730">
    <property type="entry name" value="AFOR_N"/>
    <property type="match status" value="1"/>
</dbReference>
<feature type="domain" description="Aldehyde ferredoxin oxidoreductase N-terminal" evidence="10">
    <location>
        <begin position="4"/>
        <end position="234"/>
    </location>
</feature>
<gene>
    <name evidence="11" type="ORF">BTN85_0198</name>
</gene>
<accession>A0A1Q6DTM6</accession>
<keyword evidence="3" id="KW-0004">4Fe-4S</keyword>
<dbReference type="GO" id="GO:0016625">
    <property type="term" value="F:oxidoreductase activity, acting on the aldehyde or oxo group of donors, iron-sulfur protein as acceptor"/>
    <property type="evidence" value="ECO:0007669"/>
    <property type="project" value="InterPro"/>
</dbReference>
<organism evidence="11 12">
    <name type="scientific">Methanohalarchaeum thermophilum</name>
    <dbReference type="NCBI Taxonomy" id="1903181"/>
    <lineage>
        <taxon>Archaea</taxon>
        <taxon>Methanobacteriati</taxon>
        <taxon>Methanobacteriota</taxon>
        <taxon>Methanonatronarchaeia</taxon>
        <taxon>Methanonatronarchaeales</taxon>
        <taxon>Methanonatronarchaeaceae</taxon>
        <taxon>Candidatus Methanohalarchaeum</taxon>
    </lineage>
</organism>
<evidence type="ECO:0000256" key="5">
    <source>
        <dbReference type="ARBA" id="ARBA00023002"/>
    </source>
</evidence>
<keyword evidence="4" id="KW-0479">Metal-binding</keyword>
<dbReference type="InParanoid" id="A0A1Q6DTM6"/>
<comment type="cofactor">
    <cofactor evidence="1">
        <name>[4Fe-4S] cluster</name>
        <dbReference type="ChEBI" id="CHEBI:49883"/>
    </cofactor>
</comment>
<feature type="region of interest" description="Disordered" evidence="9">
    <location>
        <begin position="155"/>
        <end position="184"/>
    </location>
</feature>